<organism evidence="2 3">
    <name type="scientific">Pseudothauera rhizosphaerae</name>
    <dbReference type="NCBI Taxonomy" id="2565932"/>
    <lineage>
        <taxon>Bacteria</taxon>
        <taxon>Pseudomonadati</taxon>
        <taxon>Pseudomonadota</taxon>
        <taxon>Betaproteobacteria</taxon>
        <taxon>Rhodocyclales</taxon>
        <taxon>Zoogloeaceae</taxon>
        <taxon>Pseudothauera</taxon>
    </lineage>
</organism>
<dbReference type="AlphaFoldDB" id="A0A4S4A7F0"/>
<feature type="region of interest" description="Disordered" evidence="1">
    <location>
        <begin position="1"/>
        <end position="21"/>
    </location>
</feature>
<name>A0A4S4A7F0_9RHOO</name>
<sequence length="125" mass="14126">MQQTTQYGPGDRITWGPISSHADPRYDAEIDADREDAIQITAAALLDQYLADPASISAAHWELTDAEYKAIDEAHAERDAMKLFKVRDAAVRRVLGRWAEEKARDDFAKMEREDAEDAMRARMGD</sequence>
<proteinExistence type="predicted"/>
<dbReference type="Proteomes" id="UP000307956">
    <property type="component" value="Unassembled WGS sequence"/>
</dbReference>
<dbReference type="RefSeq" id="WP_136387094.1">
    <property type="nucleotide sequence ID" value="NZ_SSOD01000032.1"/>
</dbReference>
<reference evidence="2 3" key="1">
    <citation type="submission" date="2019-04" db="EMBL/GenBank/DDBJ databases">
        <title>Azoarcus rhizosphaerae sp. nov. isolated from rhizosphere of Ficus religiosa.</title>
        <authorList>
            <person name="Lin S.-Y."/>
            <person name="Hameed A."/>
            <person name="Hsu Y.-H."/>
            <person name="Young C.-C."/>
        </authorList>
    </citation>
    <scope>NUCLEOTIDE SEQUENCE [LARGE SCALE GENOMIC DNA]</scope>
    <source>
        <strain evidence="2 3">CC-YHH848</strain>
    </source>
</reference>
<gene>
    <name evidence="2" type="ORF">E6O51_21570</name>
</gene>
<dbReference type="EMBL" id="SSOD01000032">
    <property type="protein sequence ID" value="THF54656.1"/>
    <property type="molecule type" value="Genomic_DNA"/>
</dbReference>
<evidence type="ECO:0000313" key="3">
    <source>
        <dbReference type="Proteomes" id="UP000307956"/>
    </source>
</evidence>
<evidence type="ECO:0000256" key="1">
    <source>
        <dbReference type="SAM" id="MobiDB-lite"/>
    </source>
</evidence>
<comment type="caution">
    <text evidence="2">The sequence shown here is derived from an EMBL/GenBank/DDBJ whole genome shotgun (WGS) entry which is preliminary data.</text>
</comment>
<keyword evidence="3" id="KW-1185">Reference proteome</keyword>
<accession>A0A4S4A7F0</accession>
<evidence type="ECO:0000313" key="2">
    <source>
        <dbReference type="EMBL" id="THF54656.1"/>
    </source>
</evidence>
<protein>
    <submittedName>
        <fullName evidence="2">Uncharacterized protein</fullName>
    </submittedName>
</protein>